<dbReference type="PANTHER" id="PTHR12900:SF0">
    <property type="entry name" value="CHECKPOINT PROTEIN"/>
    <property type="match status" value="1"/>
</dbReference>
<dbReference type="Pfam" id="PF04005">
    <property type="entry name" value="Hus1"/>
    <property type="match status" value="1"/>
</dbReference>
<evidence type="ECO:0000256" key="3">
    <source>
        <dbReference type="ARBA" id="ARBA00023242"/>
    </source>
</evidence>
<feature type="region of interest" description="Disordered" evidence="4">
    <location>
        <begin position="156"/>
        <end position="179"/>
    </location>
</feature>
<comment type="subcellular location">
    <subcellularLocation>
        <location evidence="1">Nucleus</location>
    </subcellularLocation>
</comment>
<dbReference type="PIRSF" id="PIRSF011312">
    <property type="entry name" value="Cell_cycle_HUS1"/>
    <property type="match status" value="1"/>
</dbReference>
<feature type="non-terminal residue" evidence="5">
    <location>
        <position position="179"/>
    </location>
</feature>
<dbReference type="PANTHER" id="PTHR12900">
    <property type="entry name" value="MITOTIC AND DNA DAMAGE CHECKPOINT PROTEIN HUS1"/>
    <property type="match status" value="1"/>
</dbReference>
<reference evidence="5 6" key="1">
    <citation type="submission" date="2023-08" db="EMBL/GenBank/DDBJ databases">
        <title>Black Yeasts Isolated from many extreme environments.</title>
        <authorList>
            <person name="Coleine C."/>
            <person name="Stajich J.E."/>
            <person name="Selbmann L."/>
        </authorList>
    </citation>
    <scope>NUCLEOTIDE SEQUENCE [LARGE SCALE GENOMIC DNA]</scope>
    <source>
        <strain evidence="5 6">CCFEE 536</strain>
    </source>
</reference>
<keyword evidence="6" id="KW-1185">Reference proteome</keyword>
<feature type="region of interest" description="Disordered" evidence="4">
    <location>
        <begin position="64"/>
        <end position="91"/>
    </location>
</feature>
<feature type="non-terminal residue" evidence="5">
    <location>
        <position position="1"/>
    </location>
</feature>
<evidence type="ECO:0000256" key="2">
    <source>
        <dbReference type="ARBA" id="ARBA00005563"/>
    </source>
</evidence>
<accession>A0ABR0LJW5</accession>
<evidence type="ECO:0000256" key="4">
    <source>
        <dbReference type="SAM" id="MobiDB-lite"/>
    </source>
</evidence>
<sequence>DSIFETYTIQSAVPNNTINLEVPLQPLHRALRSALQATSASIRLTKKDNIPLLTLTIVTNPSSGIPHSTAFNGGNRDNEFDAEDRERSLDFSTSREREIIIDQEVPVRVLSAASVEGIHEPHCREPDVHILLPSLMQLKSISDRFTKLALVTKTAPKSGVTSGSTTLGPRLEMSANMHG</sequence>
<organism evidence="5 6">
    <name type="scientific">Cryomyces antarcticus</name>
    <dbReference type="NCBI Taxonomy" id="329879"/>
    <lineage>
        <taxon>Eukaryota</taxon>
        <taxon>Fungi</taxon>
        <taxon>Dikarya</taxon>
        <taxon>Ascomycota</taxon>
        <taxon>Pezizomycotina</taxon>
        <taxon>Dothideomycetes</taxon>
        <taxon>Dothideomycetes incertae sedis</taxon>
        <taxon>Cryomyces</taxon>
    </lineage>
</organism>
<proteinExistence type="inferred from homology"/>
<evidence type="ECO:0000313" key="6">
    <source>
        <dbReference type="Proteomes" id="UP001357485"/>
    </source>
</evidence>
<dbReference type="InterPro" id="IPR007150">
    <property type="entry name" value="HUS1/Mec3"/>
</dbReference>
<comment type="caution">
    <text evidence="5">The sequence shown here is derived from an EMBL/GenBank/DDBJ whole genome shotgun (WGS) entry which is preliminary data.</text>
</comment>
<evidence type="ECO:0000256" key="1">
    <source>
        <dbReference type="ARBA" id="ARBA00004123"/>
    </source>
</evidence>
<evidence type="ECO:0000313" key="5">
    <source>
        <dbReference type="EMBL" id="KAK5187934.1"/>
    </source>
</evidence>
<feature type="compositionally biased region" description="Basic and acidic residues" evidence="4">
    <location>
        <begin position="76"/>
        <end position="91"/>
    </location>
</feature>
<dbReference type="EMBL" id="JAVRRA010018734">
    <property type="protein sequence ID" value="KAK5187934.1"/>
    <property type="molecule type" value="Genomic_DNA"/>
</dbReference>
<dbReference type="InterPro" id="IPR016580">
    <property type="entry name" value="HUS1"/>
</dbReference>
<protein>
    <submittedName>
        <fullName evidence="5">Checkpoint protein hus1</fullName>
    </submittedName>
</protein>
<dbReference type="Gene3D" id="3.70.10.10">
    <property type="match status" value="1"/>
</dbReference>
<gene>
    <name evidence="5" type="primary">hus1</name>
    <name evidence="5" type="ORF">LTR16_009146</name>
</gene>
<comment type="similarity">
    <text evidence="2">Belongs to the HUS1 family.</text>
</comment>
<keyword evidence="3" id="KW-0539">Nucleus</keyword>
<dbReference type="Proteomes" id="UP001357485">
    <property type="component" value="Unassembled WGS sequence"/>
</dbReference>
<name>A0ABR0LJW5_9PEZI</name>